<keyword evidence="7 11" id="KW-0547">Nucleotide-binding</keyword>
<dbReference type="NCBIfam" id="TIGR00125">
    <property type="entry name" value="cyt_tran_rel"/>
    <property type="match status" value="1"/>
</dbReference>
<dbReference type="GO" id="GO:0005524">
    <property type="term" value="F:ATP binding"/>
    <property type="evidence" value="ECO:0007669"/>
    <property type="project" value="UniProtKB-KW"/>
</dbReference>
<reference evidence="13 14" key="1">
    <citation type="journal article" date="2018" name="Syst. Appl. Microbiol.">
        <title>Abditibacterium utsteinense sp. nov., the first cultivated member of candidate phylum FBP, isolated from ice-free Antarctic soil samples.</title>
        <authorList>
            <person name="Tahon G."/>
            <person name="Tytgat B."/>
            <person name="Lebbe L."/>
            <person name="Carlier A."/>
            <person name="Willems A."/>
        </authorList>
    </citation>
    <scope>NUCLEOTIDE SEQUENCE [LARGE SCALE GENOMIC DNA]</scope>
    <source>
        <strain evidence="13 14">LMG 29911</strain>
    </source>
</reference>
<name>A0A2S8SUF7_9BACT</name>
<evidence type="ECO:0000256" key="3">
    <source>
        <dbReference type="ARBA" id="ARBA00009014"/>
    </source>
</evidence>
<keyword evidence="6 11" id="KW-0548">Nucleotidyltransferase</keyword>
<evidence type="ECO:0000256" key="11">
    <source>
        <dbReference type="HAMAP-Rule" id="MF_00244"/>
    </source>
</evidence>
<dbReference type="HAMAP" id="MF_00244">
    <property type="entry name" value="NaMN_adenylyltr"/>
    <property type="match status" value="1"/>
</dbReference>
<dbReference type="PANTHER" id="PTHR39321:SF3">
    <property type="entry name" value="PHOSPHOPANTETHEINE ADENYLYLTRANSFERASE"/>
    <property type="match status" value="1"/>
</dbReference>
<feature type="domain" description="Cytidyltransferase-like" evidence="12">
    <location>
        <begin position="20"/>
        <end position="167"/>
    </location>
</feature>
<evidence type="ECO:0000256" key="6">
    <source>
        <dbReference type="ARBA" id="ARBA00022695"/>
    </source>
</evidence>
<evidence type="ECO:0000256" key="10">
    <source>
        <dbReference type="ARBA" id="ARBA00048721"/>
    </source>
</evidence>
<evidence type="ECO:0000256" key="1">
    <source>
        <dbReference type="ARBA" id="ARBA00002324"/>
    </source>
</evidence>
<proteinExistence type="inferred from homology"/>
<dbReference type="RefSeq" id="WP_105483219.1">
    <property type="nucleotide sequence ID" value="NZ_NIGF01000005.1"/>
</dbReference>
<dbReference type="NCBIfam" id="TIGR00482">
    <property type="entry name" value="nicotinate (nicotinamide) nucleotide adenylyltransferase"/>
    <property type="match status" value="1"/>
</dbReference>
<dbReference type="EC" id="2.7.7.18" evidence="11"/>
<dbReference type="InParanoid" id="A0A2S8SUF7"/>
<dbReference type="NCBIfam" id="NF000840">
    <property type="entry name" value="PRK00071.1-3"/>
    <property type="match status" value="1"/>
</dbReference>
<protein>
    <recommendedName>
        <fullName evidence="11">Probable nicotinate-nucleotide adenylyltransferase</fullName>
        <ecNumber evidence="11">2.7.7.18</ecNumber>
    </recommendedName>
    <alternativeName>
        <fullName evidence="11">Deamido-NAD(+) diphosphorylase</fullName>
    </alternativeName>
    <alternativeName>
        <fullName evidence="11">Deamido-NAD(+) pyrophosphorylase</fullName>
    </alternativeName>
    <alternativeName>
        <fullName evidence="11">Nicotinate mononucleotide adenylyltransferase</fullName>
        <shortName evidence="11">NaMN adenylyltransferase</shortName>
    </alternativeName>
</protein>
<keyword evidence="14" id="KW-1185">Reference proteome</keyword>
<dbReference type="CDD" id="cd02165">
    <property type="entry name" value="NMNAT"/>
    <property type="match status" value="1"/>
</dbReference>
<dbReference type="GO" id="GO:0009435">
    <property type="term" value="P:NAD+ biosynthetic process"/>
    <property type="evidence" value="ECO:0007669"/>
    <property type="project" value="UniProtKB-UniRule"/>
</dbReference>
<comment type="pathway">
    <text evidence="2 11">Cofactor biosynthesis; NAD(+) biosynthesis; deamido-NAD(+) from nicotinate D-ribonucleotide: step 1/1.</text>
</comment>
<dbReference type="GO" id="GO:0004515">
    <property type="term" value="F:nicotinate-nucleotide adenylyltransferase activity"/>
    <property type="evidence" value="ECO:0007669"/>
    <property type="project" value="UniProtKB-UniRule"/>
</dbReference>
<evidence type="ECO:0000313" key="13">
    <source>
        <dbReference type="EMBL" id="PQV64431.1"/>
    </source>
</evidence>
<dbReference type="EMBL" id="NIGF01000005">
    <property type="protein sequence ID" value="PQV64431.1"/>
    <property type="molecule type" value="Genomic_DNA"/>
</dbReference>
<comment type="catalytic activity">
    <reaction evidence="10 11">
        <text>nicotinate beta-D-ribonucleotide + ATP + H(+) = deamido-NAD(+) + diphosphate</text>
        <dbReference type="Rhea" id="RHEA:22860"/>
        <dbReference type="ChEBI" id="CHEBI:15378"/>
        <dbReference type="ChEBI" id="CHEBI:30616"/>
        <dbReference type="ChEBI" id="CHEBI:33019"/>
        <dbReference type="ChEBI" id="CHEBI:57502"/>
        <dbReference type="ChEBI" id="CHEBI:58437"/>
        <dbReference type="EC" id="2.7.7.18"/>
    </reaction>
</comment>
<comment type="function">
    <text evidence="1 11">Catalyzes the reversible adenylation of nicotinate mononucleotide (NaMN) to nicotinic acid adenine dinucleotide (NaAD).</text>
</comment>
<keyword evidence="4 11" id="KW-0662">Pyridine nucleotide biosynthesis</keyword>
<keyword evidence="9 11" id="KW-0520">NAD</keyword>
<dbReference type="SUPFAM" id="SSF52374">
    <property type="entry name" value="Nucleotidylyl transferase"/>
    <property type="match status" value="1"/>
</dbReference>
<evidence type="ECO:0000256" key="5">
    <source>
        <dbReference type="ARBA" id="ARBA00022679"/>
    </source>
</evidence>
<dbReference type="Pfam" id="PF01467">
    <property type="entry name" value="CTP_transf_like"/>
    <property type="match status" value="1"/>
</dbReference>
<comment type="caution">
    <text evidence="13">The sequence shown here is derived from an EMBL/GenBank/DDBJ whole genome shotgun (WGS) entry which is preliminary data.</text>
</comment>
<evidence type="ECO:0000256" key="9">
    <source>
        <dbReference type="ARBA" id="ARBA00023027"/>
    </source>
</evidence>
<evidence type="ECO:0000256" key="4">
    <source>
        <dbReference type="ARBA" id="ARBA00022642"/>
    </source>
</evidence>
<evidence type="ECO:0000256" key="2">
    <source>
        <dbReference type="ARBA" id="ARBA00005019"/>
    </source>
</evidence>
<dbReference type="InterPro" id="IPR005248">
    <property type="entry name" value="NadD/NMNAT"/>
</dbReference>
<evidence type="ECO:0000313" key="14">
    <source>
        <dbReference type="Proteomes" id="UP000237684"/>
    </source>
</evidence>
<evidence type="ECO:0000259" key="12">
    <source>
        <dbReference type="Pfam" id="PF01467"/>
    </source>
</evidence>
<sequence>MTKNEAESQKTETRARRIGLMGGTFDPIHFGHLFIAEAARAACALDEVIFFPNGTPAHAEGKVASLSGEMRLELLEIALAGNAHFRASRIELERPGKSFAFDTIQQFQRELGADAQLFFIVGADSMCDILTWYRGAELFELCHFVAASRPGFELEEAQTRLTAAQRAQTTWLHVPGLHIASRELRARVQNDLPIRYLVPDAVVARISELNHYKERGIS</sequence>
<keyword evidence="8 11" id="KW-0067">ATP-binding</keyword>
<dbReference type="Proteomes" id="UP000237684">
    <property type="component" value="Unassembled WGS sequence"/>
</dbReference>
<dbReference type="PANTHER" id="PTHR39321">
    <property type="entry name" value="NICOTINATE-NUCLEOTIDE ADENYLYLTRANSFERASE-RELATED"/>
    <property type="match status" value="1"/>
</dbReference>
<evidence type="ECO:0000256" key="8">
    <source>
        <dbReference type="ARBA" id="ARBA00022840"/>
    </source>
</evidence>
<dbReference type="InterPro" id="IPR004821">
    <property type="entry name" value="Cyt_trans-like"/>
</dbReference>
<gene>
    <name evidence="11" type="primary">nadD</name>
    <name evidence="13" type="ORF">B1R32_105112</name>
</gene>
<dbReference type="InterPro" id="IPR014729">
    <property type="entry name" value="Rossmann-like_a/b/a_fold"/>
</dbReference>
<dbReference type="FunCoup" id="A0A2S8SUF7">
    <property type="interactions" value="374"/>
</dbReference>
<dbReference type="OrthoDB" id="5295945at2"/>
<comment type="similarity">
    <text evidence="3 11">Belongs to the NadD family.</text>
</comment>
<accession>A0A2S8SUF7</accession>
<organism evidence="13 14">
    <name type="scientific">Abditibacterium utsteinense</name>
    <dbReference type="NCBI Taxonomy" id="1960156"/>
    <lineage>
        <taxon>Bacteria</taxon>
        <taxon>Pseudomonadati</taxon>
        <taxon>Abditibacteriota</taxon>
        <taxon>Abditibacteriia</taxon>
        <taxon>Abditibacteriales</taxon>
        <taxon>Abditibacteriaceae</taxon>
        <taxon>Abditibacterium</taxon>
    </lineage>
</organism>
<dbReference type="UniPathway" id="UPA00253">
    <property type="reaction ID" value="UER00332"/>
</dbReference>
<dbReference type="Gene3D" id="3.40.50.620">
    <property type="entry name" value="HUPs"/>
    <property type="match status" value="1"/>
</dbReference>
<dbReference type="AlphaFoldDB" id="A0A2S8SUF7"/>
<evidence type="ECO:0000256" key="7">
    <source>
        <dbReference type="ARBA" id="ARBA00022741"/>
    </source>
</evidence>
<keyword evidence="5 11" id="KW-0808">Transferase</keyword>